<feature type="region of interest" description="Disordered" evidence="8">
    <location>
        <begin position="1"/>
        <end position="21"/>
    </location>
</feature>
<evidence type="ECO:0000256" key="8">
    <source>
        <dbReference type="SAM" id="MobiDB-lite"/>
    </source>
</evidence>
<protein>
    <submittedName>
        <fullName evidence="10">Cobalt-precorrin-2 (C20)-methyltransferase / cobalt-precorrin-3B (C17)-methyltransferase</fullName>
    </submittedName>
</protein>
<dbReference type="Pfam" id="PF00590">
    <property type="entry name" value="TP_methylase"/>
    <property type="match status" value="2"/>
</dbReference>
<dbReference type="GO" id="GO:0032259">
    <property type="term" value="P:methylation"/>
    <property type="evidence" value="ECO:0007669"/>
    <property type="project" value="UniProtKB-KW"/>
</dbReference>
<dbReference type="InterPro" id="IPR014776">
    <property type="entry name" value="4pyrrole_Mease_sub2"/>
</dbReference>
<name>R7YEZ7_9ACTN</name>
<dbReference type="NCBIfam" id="TIGR01467">
    <property type="entry name" value="cobI_cbiL"/>
    <property type="match status" value="1"/>
</dbReference>
<dbReference type="EMBL" id="AQPW01000002">
    <property type="protein sequence ID" value="EON34568.1"/>
    <property type="molecule type" value="Genomic_DNA"/>
</dbReference>
<sequence>MNSHNSSTNPDGTSTAGNASRQGTLYGIGLGPGDSELMTVKAARLISTADVIAYHSARHGNSIARSVAEPYLRDGQTEERLMYPVTTETTDHPGGYQGALDDFYAQSAERLAVHLRAGRDVVLLAEGDPLFYSSYMHMHKRLSPHFDAEIVPGVTSVSAASAATGVPLVEGEETLTVVPGTASTSELLFRFRSADAIVVMKLGRTFERVRDALREAGRLDEAFYVERASTTVERVLPAADVDPAEVPYFSILVVPGRRNNPMFEPKPVPGELVVVGLGPGHDSWTTPEVRAELATATDLVGYTTYLKRVTPRPGQRVHASDNRVEAERAEFALDLARRGARVAVVSSGDPGVFAMAAAVAEVAAQPRWHEVPVRVVPGVTAATAVAAAVGAPLGHDFAIISLSDRLKPWSVIERRIRAALGADLVIAIYNPGSASRTWQVGALQHTLAQTVSPDRVVVLGRDVGGPEQQLTITTVADFDPAVVDMRTMIIIGSSATRVVPRAAGALVFTPRSHRPVDSADETAEQSVEQRLEPVPGGTDI</sequence>
<evidence type="ECO:0000256" key="7">
    <source>
        <dbReference type="RuleBase" id="RU003960"/>
    </source>
</evidence>
<dbReference type="Proteomes" id="UP000013569">
    <property type="component" value="Unassembled WGS sequence"/>
</dbReference>
<dbReference type="PROSITE" id="PS00839">
    <property type="entry name" value="SUMT_1"/>
    <property type="match status" value="1"/>
</dbReference>
<keyword evidence="6" id="KW-0949">S-adenosyl-L-methionine</keyword>
<dbReference type="PATRIC" id="fig|1316928.3.peg.637"/>
<dbReference type="AlphaFoldDB" id="R7YEZ7"/>
<evidence type="ECO:0000256" key="1">
    <source>
        <dbReference type="ARBA" id="ARBA00004953"/>
    </source>
</evidence>
<dbReference type="SUPFAM" id="SSF53790">
    <property type="entry name" value="Tetrapyrrole methylase"/>
    <property type="match status" value="2"/>
</dbReference>
<evidence type="ECO:0000256" key="3">
    <source>
        <dbReference type="ARBA" id="ARBA00022573"/>
    </source>
</evidence>
<evidence type="ECO:0000259" key="9">
    <source>
        <dbReference type="Pfam" id="PF00590"/>
    </source>
</evidence>
<comment type="similarity">
    <text evidence="2 7">Belongs to the precorrin methyltransferase family.</text>
</comment>
<dbReference type="InterPro" id="IPR014777">
    <property type="entry name" value="4pyrrole_Mease_sub1"/>
</dbReference>
<dbReference type="InterPro" id="IPR035996">
    <property type="entry name" value="4pyrrol_Methylase_sf"/>
</dbReference>
<dbReference type="NCBIfam" id="NF004647">
    <property type="entry name" value="PRK05990.1"/>
    <property type="match status" value="1"/>
</dbReference>
<keyword evidence="4 7" id="KW-0489">Methyltransferase</keyword>
<evidence type="ECO:0000256" key="4">
    <source>
        <dbReference type="ARBA" id="ARBA00022603"/>
    </source>
</evidence>
<comment type="pathway">
    <text evidence="1">Cofactor biosynthesis; adenosylcobalamin biosynthesis.</text>
</comment>
<dbReference type="InterPro" id="IPR006364">
    <property type="entry name" value="CobI/CbiL/CobIJ_dom"/>
</dbReference>
<dbReference type="InterPro" id="IPR003043">
    <property type="entry name" value="Uropor_MeTrfase_CS"/>
</dbReference>
<proteinExistence type="inferred from homology"/>
<evidence type="ECO:0000256" key="6">
    <source>
        <dbReference type="ARBA" id="ARBA00022691"/>
    </source>
</evidence>
<accession>R7YEZ7</accession>
<dbReference type="InterPro" id="IPR012382">
    <property type="entry name" value="CobI/CbiL"/>
</dbReference>
<reference evidence="10 11" key="1">
    <citation type="journal article" date="2013" name="Genome Announc.">
        <title>Draft Genome Sequence of a Benzothiophene-Desulfurizing Bacterium, Gordona terrae Strain C-6.</title>
        <authorList>
            <person name="Wang W."/>
            <person name="Ma T."/>
            <person name="Ren Y."/>
            <person name="Li G."/>
        </authorList>
    </citation>
    <scope>NUCLEOTIDE SEQUENCE [LARGE SCALE GENOMIC DNA]</scope>
    <source>
        <strain evidence="10 11">C-6</strain>
    </source>
</reference>
<organism evidence="10 11">
    <name type="scientific">Gordonia terrae C-6</name>
    <dbReference type="NCBI Taxonomy" id="1316928"/>
    <lineage>
        <taxon>Bacteria</taxon>
        <taxon>Bacillati</taxon>
        <taxon>Actinomycetota</taxon>
        <taxon>Actinomycetes</taxon>
        <taxon>Mycobacteriales</taxon>
        <taxon>Gordoniaceae</taxon>
        <taxon>Gordonia</taxon>
    </lineage>
</organism>
<dbReference type="PANTHER" id="PTHR47036">
    <property type="entry name" value="COBALT-FACTOR III C(17)-METHYLTRANSFERASE-RELATED"/>
    <property type="match status" value="1"/>
</dbReference>
<evidence type="ECO:0000313" key="11">
    <source>
        <dbReference type="Proteomes" id="UP000013569"/>
    </source>
</evidence>
<feature type="domain" description="Tetrapyrrole methylase" evidence="9">
    <location>
        <begin position="24"/>
        <end position="236"/>
    </location>
</feature>
<dbReference type="PROSITE" id="PS00840">
    <property type="entry name" value="SUMT_2"/>
    <property type="match status" value="1"/>
</dbReference>
<gene>
    <name evidence="10" type="ORF">GTC6_03135</name>
</gene>
<comment type="caution">
    <text evidence="10">The sequence shown here is derived from an EMBL/GenBank/DDBJ whole genome shotgun (WGS) entry which is preliminary data.</text>
</comment>
<dbReference type="RefSeq" id="WP_010841105.1">
    <property type="nucleotide sequence ID" value="NZ_AQPW01000002.1"/>
</dbReference>
<dbReference type="CDD" id="cd11645">
    <property type="entry name" value="Precorrin_2_C20_MT"/>
    <property type="match status" value="1"/>
</dbReference>
<dbReference type="NCBIfam" id="TIGR01466">
    <property type="entry name" value="cobJ_cbiH"/>
    <property type="match status" value="1"/>
</dbReference>
<evidence type="ECO:0000256" key="5">
    <source>
        <dbReference type="ARBA" id="ARBA00022679"/>
    </source>
</evidence>
<feature type="region of interest" description="Disordered" evidence="8">
    <location>
        <begin position="513"/>
        <end position="540"/>
    </location>
</feature>
<dbReference type="InterPro" id="IPR006363">
    <property type="entry name" value="Cbl_synth_CobJ/CibH_dom"/>
</dbReference>
<dbReference type="InterPro" id="IPR051810">
    <property type="entry name" value="Precorrin_MeTrfase"/>
</dbReference>
<dbReference type="CDD" id="cd11646">
    <property type="entry name" value="Precorrin_3B_C17_MT"/>
    <property type="match status" value="1"/>
</dbReference>
<dbReference type="GO" id="GO:0009236">
    <property type="term" value="P:cobalamin biosynthetic process"/>
    <property type="evidence" value="ECO:0007669"/>
    <property type="project" value="UniProtKB-UniPathway"/>
</dbReference>
<dbReference type="InterPro" id="IPR000878">
    <property type="entry name" value="4pyrrol_Mease"/>
</dbReference>
<evidence type="ECO:0000256" key="2">
    <source>
        <dbReference type="ARBA" id="ARBA00005879"/>
    </source>
</evidence>
<feature type="domain" description="Tetrapyrrole methylase" evidence="9">
    <location>
        <begin position="272"/>
        <end position="478"/>
    </location>
</feature>
<dbReference type="OrthoDB" id="9804789at2"/>
<dbReference type="Gene3D" id="3.40.1010.10">
    <property type="entry name" value="Cobalt-precorrin-4 Transmethylase, Domain 1"/>
    <property type="match status" value="2"/>
</dbReference>
<dbReference type="PANTHER" id="PTHR47036:SF1">
    <property type="entry name" value="COBALT-FACTOR III C(17)-METHYLTRANSFERASE-RELATED"/>
    <property type="match status" value="1"/>
</dbReference>
<dbReference type="UniPathway" id="UPA00148"/>
<dbReference type="GO" id="GO:0030788">
    <property type="term" value="F:precorrin-2 C20-methyltransferase activity"/>
    <property type="evidence" value="ECO:0007669"/>
    <property type="project" value="InterPro"/>
</dbReference>
<keyword evidence="3" id="KW-0169">Cobalamin biosynthesis</keyword>
<keyword evidence="5 7" id="KW-0808">Transferase</keyword>
<evidence type="ECO:0000313" key="10">
    <source>
        <dbReference type="EMBL" id="EON34568.1"/>
    </source>
</evidence>
<dbReference type="Gene3D" id="3.30.950.10">
    <property type="entry name" value="Methyltransferase, Cobalt-precorrin-4 Transmethylase, Domain 2"/>
    <property type="match status" value="2"/>
</dbReference>